<organism evidence="2 3">
    <name type="scientific">Thermosulfidibacter takaii (strain DSM 17441 / JCM 13301 / NBRC 103674 / ABI70S6)</name>
    <dbReference type="NCBI Taxonomy" id="1298851"/>
    <lineage>
        <taxon>Bacteria</taxon>
        <taxon>Pseudomonadati</taxon>
        <taxon>Thermosulfidibacterota</taxon>
        <taxon>Thermosulfidibacteria</taxon>
        <taxon>Thermosulfidibacterales</taxon>
        <taxon>Thermosulfidibacteraceae</taxon>
    </lineage>
</organism>
<keyword evidence="3" id="KW-1185">Reference proteome</keyword>
<dbReference type="KEGG" id="ttk:TST_1069"/>
<accession>A0A0S3QU79</accession>
<dbReference type="Gene3D" id="2.60.40.10">
    <property type="entry name" value="Immunoglobulins"/>
    <property type="match status" value="1"/>
</dbReference>
<name>A0A0S3QU79_THET7</name>
<proteinExistence type="predicted"/>
<protein>
    <recommendedName>
        <fullName evidence="4">Fibronectin type-III domain-containing protein</fullName>
    </recommendedName>
</protein>
<sequence>MQTKRLVSLILLLFLLACGHKAPPLPPEHLMAEGITEVTPIVRSEEIYFLVKVSNRYTNSKKLVKEILLSVERCNEDCEHCVTIFSRKGKPGIFIVEDTPLRENRCYKIYGSTESGVDLNRYVTVLFKRPVPNPPVLKLTELTEDTVAFEVICKDNFAIYKRESNREYPLVPVIEGKCGKSGIAADQKVKEGVVYCYIARTIVLDGIARFESDPSDEICVRPEDTTPPPVPKGLSGIYYQGEIHLGWDEVKADDLAGYYVYLKDGERWVRLNKEPVKVQLFTYKPSKVLDVYIFAVSAVDKKGNESAKSPPVEIRK</sequence>
<dbReference type="RefSeq" id="WP_068549856.1">
    <property type="nucleotide sequence ID" value="NZ_AP013035.1"/>
</dbReference>
<feature type="chain" id="PRO_5006616419" description="Fibronectin type-III domain-containing protein" evidence="1">
    <location>
        <begin position="23"/>
        <end position="316"/>
    </location>
</feature>
<dbReference type="OrthoDB" id="11573at2"/>
<dbReference type="PROSITE" id="PS51257">
    <property type="entry name" value="PROKAR_LIPOPROTEIN"/>
    <property type="match status" value="1"/>
</dbReference>
<dbReference type="Proteomes" id="UP000063234">
    <property type="component" value="Chromosome"/>
</dbReference>
<dbReference type="InterPro" id="IPR036116">
    <property type="entry name" value="FN3_sf"/>
</dbReference>
<keyword evidence="1" id="KW-0732">Signal</keyword>
<evidence type="ECO:0000256" key="1">
    <source>
        <dbReference type="SAM" id="SignalP"/>
    </source>
</evidence>
<dbReference type="SUPFAM" id="SSF49265">
    <property type="entry name" value="Fibronectin type III"/>
    <property type="match status" value="1"/>
</dbReference>
<dbReference type="EMBL" id="AP013035">
    <property type="protein sequence ID" value="BAT71863.1"/>
    <property type="molecule type" value="Genomic_DNA"/>
</dbReference>
<gene>
    <name evidence="2" type="ORF">TST_1069</name>
</gene>
<evidence type="ECO:0008006" key="4">
    <source>
        <dbReference type="Google" id="ProtNLM"/>
    </source>
</evidence>
<dbReference type="InterPro" id="IPR013783">
    <property type="entry name" value="Ig-like_fold"/>
</dbReference>
<dbReference type="STRING" id="1298851.TST_1069"/>
<evidence type="ECO:0000313" key="3">
    <source>
        <dbReference type="Proteomes" id="UP000063234"/>
    </source>
</evidence>
<dbReference type="AlphaFoldDB" id="A0A0S3QU79"/>
<feature type="signal peptide" evidence="1">
    <location>
        <begin position="1"/>
        <end position="22"/>
    </location>
</feature>
<reference evidence="3" key="1">
    <citation type="journal article" date="2018" name="Science">
        <title>A primordial and reversible TCA cycle in a facultatively chemolithoautotrophic thermophile.</title>
        <authorList>
            <person name="Nunoura T."/>
            <person name="Chikaraishi Y."/>
            <person name="Izaki R."/>
            <person name="Suwa T."/>
            <person name="Sato T."/>
            <person name="Harada T."/>
            <person name="Mori K."/>
            <person name="Kato Y."/>
            <person name="Miyazaki M."/>
            <person name="Shimamura S."/>
            <person name="Yanagawa K."/>
            <person name="Shuto A."/>
            <person name="Ohkouchi N."/>
            <person name="Fujita N."/>
            <person name="Takaki Y."/>
            <person name="Atomi H."/>
            <person name="Takai K."/>
        </authorList>
    </citation>
    <scope>NUCLEOTIDE SEQUENCE [LARGE SCALE GENOMIC DNA]</scope>
    <source>
        <strain evidence="3">DSM 17441 / JCM 13301 / NBRC 103674 / ABI70S6</strain>
    </source>
</reference>
<evidence type="ECO:0000313" key="2">
    <source>
        <dbReference type="EMBL" id="BAT71863.1"/>
    </source>
</evidence>